<dbReference type="AlphaFoldDB" id="A0AA40FI23"/>
<protein>
    <submittedName>
        <fullName evidence="1">Uncharacterized protein</fullName>
    </submittedName>
</protein>
<evidence type="ECO:0000313" key="2">
    <source>
        <dbReference type="Proteomes" id="UP001177670"/>
    </source>
</evidence>
<proteinExistence type="predicted"/>
<comment type="caution">
    <text evidence="1">The sequence shown here is derived from an EMBL/GenBank/DDBJ whole genome shotgun (WGS) entry which is preliminary data.</text>
</comment>
<gene>
    <name evidence="1" type="ORF">K0M31_013298</name>
</gene>
<keyword evidence="2" id="KW-1185">Reference proteome</keyword>
<name>A0AA40FI23_9HYME</name>
<dbReference type="Proteomes" id="UP001177670">
    <property type="component" value="Unassembled WGS sequence"/>
</dbReference>
<dbReference type="EMBL" id="JAHYIQ010000036">
    <property type="protein sequence ID" value="KAK1119470.1"/>
    <property type="molecule type" value="Genomic_DNA"/>
</dbReference>
<accession>A0AA40FI23</accession>
<reference evidence="1" key="1">
    <citation type="submission" date="2021-10" db="EMBL/GenBank/DDBJ databases">
        <title>Melipona bicolor Genome sequencing and assembly.</title>
        <authorList>
            <person name="Araujo N.S."/>
            <person name="Arias M.C."/>
        </authorList>
    </citation>
    <scope>NUCLEOTIDE SEQUENCE</scope>
    <source>
        <strain evidence="1">USP_2M_L1-L4_2017</strain>
        <tissue evidence="1">Whole body</tissue>
    </source>
</reference>
<organism evidence="1 2">
    <name type="scientific">Melipona bicolor</name>
    <dbReference type="NCBI Taxonomy" id="60889"/>
    <lineage>
        <taxon>Eukaryota</taxon>
        <taxon>Metazoa</taxon>
        <taxon>Ecdysozoa</taxon>
        <taxon>Arthropoda</taxon>
        <taxon>Hexapoda</taxon>
        <taxon>Insecta</taxon>
        <taxon>Pterygota</taxon>
        <taxon>Neoptera</taxon>
        <taxon>Endopterygota</taxon>
        <taxon>Hymenoptera</taxon>
        <taxon>Apocrita</taxon>
        <taxon>Aculeata</taxon>
        <taxon>Apoidea</taxon>
        <taxon>Anthophila</taxon>
        <taxon>Apidae</taxon>
        <taxon>Melipona</taxon>
    </lineage>
</organism>
<evidence type="ECO:0000313" key="1">
    <source>
        <dbReference type="EMBL" id="KAK1119470.1"/>
    </source>
</evidence>
<sequence>MNIKTPDMFHEVTWIVRSILDRPVDLCMDCIMNVKTLYSASDSDSSRNMVRHTCVYTLFAESEVEAI</sequence>